<dbReference type="Pfam" id="PF01757">
    <property type="entry name" value="Acyl_transf_3"/>
    <property type="match status" value="1"/>
</dbReference>
<keyword evidence="1" id="KW-1133">Transmembrane helix</keyword>
<dbReference type="eggNOG" id="COG1835">
    <property type="taxonomic scope" value="Bacteria"/>
</dbReference>
<keyword evidence="3" id="KW-0808">Transferase</keyword>
<dbReference type="STRING" id="582402.Hbal_2005"/>
<dbReference type="GO" id="GO:0016020">
    <property type="term" value="C:membrane"/>
    <property type="evidence" value="ECO:0007669"/>
    <property type="project" value="TreeGrafter"/>
</dbReference>
<proteinExistence type="predicted"/>
<reference evidence="4" key="1">
    <citation type="journal article" date="2011" name="J. Bacteriol.">
        <title>Genome sequences of eight morphologically diverse alphaproteobacteria.</title>
        <authorList>
            <consortium name="US DOE Joint Genome Institute"/>
            <person name="Brown P.J."/>
            <person name="Kysela D.T."/>
            <person name="Buechlein A."/>
            <person name="Hemmerich C."/>
            <person name="Brun Y.V."/>
        </authorList>
    </citation>
    <scope>NUCLEOTIDE SEQUENCE [LARGE SCALE GENOMIC DNA]</scope>
    <source>
        <strain evidence="4">ATCC 49814 / DSM 5838 / IFAM 1418</strain>
    </source>
</reference>
<feature type="transmembrane region" description="Helical" evidence="1">
    <location>
        <begin position="173"/>
        <end position="189"/>
    </location>
</feature>
<feature type="transmembrane region" description="Helical" evidence="1">
    <location>
        <begin position="50"/>
        <end position="70"/>
    </location>
</feature>
<evidence type="ECO:0000313" key="3">
    <source>
        <dbReference type="EMBL" id="ACT59689.1"/>
    </source>
</evidence>
<feature type="transmembrane region" description="Helical" evidence="1">
    <location>
        <begin position="27"/>
        <end position="44"/>
    </location>
</feature>
<keyword evidence="1" id="KW-0812">Transmembrane</keyword>
<evidence type="ECO:0000256" key="1">
    <source>
        <dbReference type="SAM" id="Phobius"/>
    </source>
</evidence>
<keyword evidence="3" id="KW-0012">Acyltransferase</keyword>
<feature type="transmembrane region" description="Helical" evidence="1">
    <location>
        <begin position="251"/>
        <end position="269"/>
    </location>
</feature>
<evidence type="ECO:0000313" key="4">
    <source>
        <dbReference type="Proteomes" id="UP000002745"/>
    </source>
</evidence>
<protein>
    <submittedName>
        <fullName evidence="3">Acyltransferase 3</fullName>
    </submittedName>
</protein>
<feature type="transmembrane region" description="Helical" evidence="1">
    <location>
        <begin position="322"/>
        <end position="340"/>
    </location>
</feature>
<keyword evidence="1" id="KW-0472">Membrane</keyword>
<feature type="transmembrane region" description="Helical" evidence="1">
    <location>
        <begin position="226"/>
        <end position="245"/>
    </location>
</feature>
<dbReference type="InterPro" id="IPR050879">
    <property type="entry name" value="Acyltransferase_3"/>
</dbReference>
<name>C6XL90_HIRBI</name>
<evidence type="ECO:0000259" key="2">
    <source>
        <dbReference type="Pfam" id="PF01757"/>
    </source>
</evidence>
<dbReference type="HOGENOM" id="CLU_005679_1_2_5"/>
<sequence>MNYAYKLRLHAYYGLGQMVKYRNALDGLRAICIIFTIFNHISFVPSYIDGSFGVDIFFALSGWLITWLLLRDSSQDQKINLKSFYIRRFFRIVPLYAFTIFIYFCASELLARIGQPEKQHEFFNALPYIASFNSEFRPVEAGNSFLHAWTLGIEEKFYIIWPCILFFLLKKPLWAFTISALIIGGLLFASNGESFFVRGYFGLAFGALLAIIVKNKPHLIDIFKKSEIASICVGLMVLTYIASLIFPMVNIWNLAMSFCGAGLVASLWFNEDSPTSRILSFSPLAWAGKLTFAIYLTHVLVLNAVEIGIDKLGLENSMMLEFTLAYPLSIAFAYILHITIEKPCITMGRKIASGPIFQAGFSPRI</sequence>
<dbReference type="EMBL" id="CP001678">
    <property type="protein sequence ID" value="ACT59689.1"/>
    <property type="molecule type" value="Genomic_DNA"/>
</dbReference>
<dbReference type="InterPro" id="IPR002656">
    <property type="entry name" value="Acyl_transf_3_dom"/>
</dbReference>
<dbReference type="AlphaFoldDB" id="C6XL90"/>
<dbReference type="GO" id="GO:0000271">
    <property type="term" value="P:polysaccharide biosynthetic process"/>
    <property type="evidence" value="ECO:0007669"/>
    <property type="project" value="TreeGrafter"/>
</dbReference>
<dbReference type="Proteomes" id="UP000002745">
    <property type="component" value="Chromosome"/>
</dbReference>
<organism evidence="3 4">
    <name type="scientific">Hirschia baltica (strain ATCC 49814 / DSM 5838 / IFAM 1418)</name>
    <dbReference type="NCBI Taxonomy" id="582402"/>
    <lineage>
        <taxon>Bacteria</taxon>
        <taxon>Pseudomonadati</taxon>
        <taxon>Pseudomonadota</taxon>
        <taxon>Alphaproteobacteria</taxon>
        <taxon>Hyphomonadales</taxon>
        <taxon>Hyphomonadaceae</taxon>
        <taxon>Hirschia</taxon>
    </lineage>
</organism>
<dbReference type="GO" id="GO:0016747">
    <property type="term" value="F:acyltransferase activity, transferring groups other than amino-acyl groups"/>
    <property type="evidence" value="ECO:0007669"/>
    <property type="project" value="InterPro"/>
</dbReference>
<gene>
    <name evidence="3" type="ordered locus">Hbal_2005</name>
</gene>
<dbReference type="PANTHER" id="PTHR23028:SF53">
    <property type="entry name" value="ACYL_TRANSF_3 DOMAIN-CONTAINING PROTEIN"/>
    <property type="match status" value="1"/>
</dbReference>
<feature type="transmembrane region" description="Helical" evidence="1">
    <location>
        <begin position="195"/>
        <end position="214"/>
    </location>
</feature>
<feature type="transmembrane region" description="Helical" evidence="1">
    <location>
        <begin position="281"/>
        <end position="302"/>
    </location>
</feature>
<dbReference type="PANTHER" id="PTHR23028">
    <property type="entry name" value="ACETYLTRANSFERASE"/>
    <property type="match status" value="1"/>
</dbReference>
<feature type="transmembrane region" description="Helical" evidence="1">
    <location>
        <begin position="90"/>
        <end position="111"/>
    </location>
</feature>
<feature type="domain" description="Acyltransferase 3" evidence="2">
    <location>
        <begin position="23"/>
        <end position="337"/>
    </location>
</feature>
<dbReference type="KEGG" id="hba:Hbal_2005"/>
<accession>C6XL90</accession>
<keyword evidence="4" id="KW-1185">Reference proteome</keyword>